<dbReference type="Gene3D" id="1.10.287.470">
    <property type="entry name" value="Helix hairpin bin"/>
    <property type="match status" value="1"/>
</dbReference>
<feature type="domain" description="CusB-like beta-barrel" evidence="7">
    <location>
        <begin position="217"/>
        <end position="288"/>
    </location>
</feature>
<dbReference type="Pfam" id="PF25967">
    <property type="entry name" value="RND-MFP_C"/>
    <property type="match status" value="1"/>
</dbReference>
<evidence type="ECO:0000256" key="2">
    <source>
        <dbReference type="ARBA" id="ARBA00009477"/>
    </source>
</evidence>
<feature type="coiled-coil region" evidence="4">
    <location>
        <begin position="103"/>
        <end position="175"/>
    </location>
</feature>
<dbReference type="InterPro" id="IPR058624">
    <property type="entry name" value="MdtA-like_HH"/>
</dbReference>
<evidence type="ECO:0000259" key="7">
    <source>
        <dbReference type="Pfam" id="PF25954"/>
    </source>
</evidence>
<dbReference type="RefSeq" id="WP_208676207.1">
    <property type="nucleotide sequence ID" value="NZ_CP030139.2"/>
</dbReference>
<dbReference type="Gene3D" id="2.40.50.100">
    <property type="match status" value="1"/>
</dbReference>
<keyword evidence="3" id="KW-0813">Transport</keyword>
<dbReference type="InterPro" id="IPR006143">
    <property type="entry name" value="RND_pump_MFP"/>
</dbReference>
<evidence type="ECO:0000259" key="6">
    <source>
        <dbReference type="Pfam" id="PF25917"/>
    </source>
</evidence>
<reference evidence="9 10" key="1">
    <citation type="journal article" date="2018" name="Sci. Rep.">
        <title>Genome Features and Biochemical Characteristics of a Robust, Fast Growing and Naturally Transformable Cyanobacterium Synechococcus elongatus PCC 11801 Isolated from India.</title>
        <authorList>
            <person name="Jaiswal D."/>
            <person name="Sengupta A."/>
            <person name="Sohoni S."/>
            <person name="Sengupta S."/>
            <person name="Phadnavis A.G."/>
            <person name="Pakrasi H.B."/>
            <person name="Wangikar P.P."/>
        </authorList>
    </citation>
    <scope>NUCLEOTIDE SEQUENCE [LARGE SCALE GENOMIC DNA]</scope>
    <source>
        <strain evidence="9 10">PCC 11801</strain>
    </source>
</reference>
<dbReference type="Gene3D" id="2.40.420.20">
    <property type="match status" value="1"/>
</dbReference>
<dbReference type="InterPro" id="IPR058625">
    <property type="entry name" value="MdtA-like_BSH"/>
</dbReference>
<comment type="similarity">
    <text evidence="2">Belongs to the membrane fusion protein (MFP) (TC 8.A.1) family.</text>
</comment>
<dbReference type="Pfam" id="PF25917">
    <property type="entry name" value="BSH_RND"/>
    <property type="match status" value="1"/>
</dbReference>
<dbReference type="Proteomes" id="UP000267249">
    <property type="component" value="Chromosome"/>
</dbReference>
<feature type="domain" description="Multidrug resistance protein MdtA-like C-terminal permuted SH3" evidence="8">
    <location>
        <begin position="294"/>
        <end position="356"/>
    </location>
</feature>
<keyword evidence="4" id="KW-0175">Coiled coil</keyword>
<accession>A0AAN1QMW4</accession>
<name>A0AAN1QMW4_SYNEL</name>
<dbReference type="EMBL" id="CP030139">
    <property type="protein sequence ID" value="AZB72199.1"/>
    <property type="molecule type" value="Genomic_DNA"/>
</dbReference>
<dbReference type="AlphaFoldDB" id="A0AAN1QMW4"/>
<organism evidence="9 10">
    <name type="scientific">Synechococcus elongatus PCC 11801</name>
    <dbReference type="NCBI Taxonomy" id="2219813"/>
    <lineage>
        <taxon>Bacteria</taxon>
        <taxon>Bacillati</taxon>
        <taxon>Cyanobacteriota</taxon>
        <taxon>Cyanophyceae</taxon>
        <taxon>Synechococcales</taxon>
        <taxon>Synechococcaceae</taxon>
        <taxon>Synechococcus</taxon>
    </lineage>
</organism>
<evidence type="ECO:0000259" key="8">
    <source>
        <dbReference type="Pfam" id="PF25967"/>
    </source>
</evidence>
<dbReference type="GO" id="GO:1990281">
    <property type="term" value="C:efflux pump complex"/>
    <property type="evidence" value="ECO:0007669"/>
    <property type="project" value="TreeGrafter"/>
</dbReference>
<evidence type="ECO:0000313" key="9">
    <source>
        <dbReference type="EMBL" id="AZB72199.1"/>
    </source>
</evidence>
<comment type="subcellular location">
    <subcellularLocation>
        <location evidence="1">Cell envelope</location>
    </subcellularLocation>
</comment>
<feature type="domain" description="Multidrug resistance protein MdtA-like alpha-helical hairpin" evidence="5">
    <location>
        <begin position="111"/>
        <end position="166"/>
    </location>
</feature>
<dbReference type="GO" id="GO:0015562">
    <property type="term" value="F:efflux transmembrane transporter activity"/>
    <property type="evidence" value="ECO:0007669"/>
    <property type="project" value="TreeGrafter"/>
</dbReference>
<dbReference type="PANTHER" id="PTHR30469">
    <property type="entry name" value="MULTIDRUG RESISTANCE PROTEIN MDTA"/>
    <property type="match status" value="1"/>
</dbReference>
<evidence type="ECO:0000313" key="10">
    <source>
        <dbReference type="Proteomes" id="UP000267249"/>
    </source>
</evidence>
<proteinExistence type="inferred from homology"/>
<dbReference type="Pfam" id="PF25954">
    <property type="entry name" value="Beta-barrel_RND_2"/>
    <property type="match status" value="1"/>
</dbReference>
<evidence type="ECO:0000256" key="1">
    <source>
        <dbReference type="ARBA" id="ARBA00004196"/>
    </source>
</evidence>
<gene>
    <name evidence="9" type="ORF">DOP62_05190</name>
</gene>
<dbReference type="SUPFAM" id="SSF111369">
    <property type="entry name" value="HlyD-like secretion proteins"/>
    <property type="match status" value="1"/>
</dbReference>
<dbReference type="InterPro" id="IPR058792">
    <property type="entry name" value="Beta-barrel_RND_2"/>
</dbReference>
<evidence type="ECO:0000256" key="3">
    <source>
        <dbReference type="ARBA" id="ARBA00022448"/>
    </source>
</evidence>
<dbReference type="PANTHER" id="PTHR30469:SF39">
    <property type="entry name" value="SLL0180 PROTEIN"/>
    <property type="match status" value="1"/>
</dbReference>
<dbReference type="Gene3D" id="2.40.30.170">
    <property type="match status" value="1"/>
</dbReference>
<protein>
    <submittedName>
        <fullName evidence="9">Efflux RND transporter periplasmic adaptor subunit</fullName>
    </submittedName>
</protein>
<evidence type="ECO:0000259" key="5">
    <source>
        <dbReference type="Pfam" id="PF25876"/>
    </source>
</evidence>
<feature type="domain" description="Multidrug resistance protein MdtA-like barrel-sandwich hybrid" evidence="6">
    <location>
        <begin position="73"/>
        <end position="211"/>
    </location>
</feature>
<evidence type="ECO:0000256" key="4">
    <source>
        <dbReference type="SAM" id="Coils"/>
    </source>
</evidence>
<sequence>MAVLPGSRHLRRLTSWGAASIVLMGVVSCQGRQPGAQQGPPALPVDVTKATLETVNDLTEYLGALEATEQTILRPQIQGRIVSVAVQPGQTVTVGQPMFVLDSEQVEADVAAAQAEVARQEAQLRDAKITFERQKFLADQGVVPLQNLDNARRDLETAQAQLKAARENAVAKSVNVQYKTVRAPINGLVGDIRLKVGDFVETGDELTTITVNNQLFINIPVPTTRIPQLRKGQPVKLLDPFSKRILATGAVDFVSPVVQENLQTVLVKVVVPNPDGLIRNGQIVQAEIVWDRKDAVLVPTQAVSPLAGVNFVYVVEPKPNSPGQFQVRQQKVELGSIFNNRYQIRAGLKPGETVATTNLLSLTDKAAVQPQTTNTAR</sequence>
<dbReference type="InterPro" id="IPR058627">
    <property type="entry name" value="MdtA-like_C"/>
</dbReference>
<dbReference type="NCBIfam" id="TIGR01730">
    <property type="entry name" value="RND_mfp"/>
    <property type="match status" value="1"/>
</dbReference>
<dbReference type="Pfam" id="PF25876">
    <property type="entry name" value="HH_MFP_RND"/>
    <property type="match status" value="1"/>
</dbReference>